<feature type="domain" description="Cytidyltransferase-like" evidence="1">
    <location>
        <begin position="15"/>
        <end position="152"/>
    </location>
</feature>
<dbReference type="Pfam" id="PF01467">
    <property type="entry name" value="CTP_transf_like"/>
    <property type="match status" value="1"/>
</dbReference>
<name>A0ABY6HP32_9ARCH</name>
<dbReference type="NCBIfam" id="TIGR00125">
    <property type="entry name" value="cyt_tran_rel"/>
    <property type="match status" value="1"/>
</dbReference>
<dbReference type="PANTHER" id="PTHR10695:SF46">
    <property type="entry name" value="BIFUNCTIONAL COENZYME A SYNTHASE-RELATED"/>
    <property type="match status" value="1"/>
</dbReference>
<dbReference type="Proteomes" id="UP001208689">
    <property type="component" value="Chromosome"/>
</dbReference>
<evidence type="ECO:0000313" key="3">
    <source>
        <dbReference type="Proteomes" id="UP001208689"/>
    </source>
</evidence>
<reference evidence="2" key="1">
    <citation type="submission" date="2022-09" db="EMBL/GenBank/DDBJ databases">
        <title>Actin cytoskeleton and complex cell architecture in an #Asgard archaeon.</title>
        <authorList>
            <person name="Ponce Toledo R.I."/>
            <person name="Schleper C."/>
            <person name="Rodrigues Oliveira T."/>
            <person name="Wollweber F."/>
            <person name="Xu J."/>
            <person name="Rittmann S."/>
            <person name="Klingl A."/>
            <person name="Pilhofer M."/>
        </authorList>
    </citation>
    <scope>NUCLEOTIDE SEQUENCE</scope>
    <source>
        <strain evidence="2">B-35</strain>
    </source>
</reference>
<keyword evidence="3" id="KW-1185">Reference proteome</keyword>
<dbReference type="EC" id="2.7.7.3" evidence="2"/>
<dbReference type="EMBL" id="CP104013">
    <property type="protein sequence ID" value="UYP45170.1"/>
    <property type="molecule type" value="Genomic_DNA"/>
</dbReference>
<proteinExistence type="predicted"/>
<protein>
    <submittedName>
        <fullName evidence="2">Phosphopantetheine adenylyltransferase</fullName>
        <ecNumber evidence="2">2.7.7.3</ecNumber>
    </submittedName>
</protein>
<gene>
    <name evidence="2" type="ORF">NEF87_001455</name>
</gene>
<dbReference type="InterPro" id="IPR014729">
    <property type="entry name" value="Rossmann-like_a/b/a_fold"/>
</dbReference>
<sequence length="157" mass="17928">MEYKISYPYKYVGLGGSFDHLHEGHHELLKTAFKMGEKVGIALTTNELHFGKEIEELIEPYNIRKEHLEDFIINKLGKKKEEFVIMPLKDPFGVAITDENLQAHVSSLETYKMALKINDLRVERGLAPLVLIVIPLVQNEVGKKISSSDIRKKIAKK</sequence>
<accession>A0ABY6HP32</accession>
<evidence type="ECO:0000259" key="1">
    <source>
        <dbReference type="Pfam" id="PF01467"/>
    </source>
</evidence>
<dbReference type="SUPFAM" id="SSF52374">
    <property type="entry name" value="Nucleotidylyl transferase"/>
    <property type="match status" value="1"/>
</dbReference>
<dbReference type="GO" id="GO:0004595">
    <property type="term" value="F:pantetheine-phosphate adenylyltransferase activity"/>
    <property type="evidence" value="ECO:0007669"/>
    <property type="project" value="UniProtKB-EC"/>
</dbReference>
<organism evidence="2 3">
    <name type="scientific">Candidatus Lokiarchaeum ossiferum</name>
    <dbReference type="NCBI Taxonomy" id="2951803"/>
    <lineage>
        <taxon>Archaea</taxon>
        <taxon>Promethearchaeati</taxon>
        <taxon>Promethearchaeota</taxon>
        <taxon>Promethearchaeia</taxon>
        <taxon>Promethearchaeales</taxon>
        <taxon>Promethearchaeaceae</taxon>
        <taxon>Candidatus Lokiarchaeum</taxon>
    </lineage>
</organism>
<keyword evidence="2" id="KW-0548">Nucleotidyltransferase</keyword>
<dbReference type="PANTHER" id="PTHR10695">
    <property type="entry name" value="DEPHOSPHO-COA KINASE-RELATED"/>
    <property type="match status" value="1"/>
</dbReference>
<evidence type="ECO:0000313" key="2">
    <source>
        <dbReference type="EMBL" id="UYP45170.1"/>
    </source>
</evidence>
<keyword evidence="2" id="KW-0808">Transferase</keyword>
<dbReference type="Gene3D" id="3.40.50.620">
    <property type="entry name" value="HUPs"/>
    <property type="match status" value="1"/>
</dbReference>
<dbReference type="NCBIfam" id="NF001985">
    <property type="entry name" value="PRK00777.1"/>
    <property type="match status" value="1"/>
</dbReference>
<dbReference type="InterPro" id="IPR004821">
    <property type="entry name" value="Cyt_trans-like"/>
</dbReference>